<keyword evidence="2" id="KW-0732">Signal</keyword>
<organism evidence="4 5">
    <name type="scientific">Mytilus galloprovincialis</name>
    <name type="common">Mediterranean mussel</name>
    <dbReference type="NCBI Taxonomy" id="29158"/>
    <lineage>
        <taxon>Eukaryota</taxon>
        <taxon>Metazoa</taxon>
        <taxon>Spiralia</taxon>
        <taxon>Lophotrochozoa</taxon>
        <taxon>Mollusca</taxon>
        <taxon>Bivalvia</taxon>
        <taxon>Autobranchia</taxon>
        <taxon>Pteriomorphia</taxon>
        <taxon>Mytilida</taxon>
        <taxon>Mytiloidea</taxon>
        <taxon>Mytilidae</taxon>
        <taxon>Mytilinae</taxon>
        <taxon>Mytilus</taxon>
    </lineage>
</organism>
<gene>
    <name evidence="4" type="ORF">MGAL_10B065017</name>
</gene>
<dbReference type="Proteomes" id="UP000596742">
    <property type="component" value="Unassembled WGS sequence"/>
</dbReference>
<dbReference type="OrthoDB" id="6110659at2759"/>
<feature type="coiled-coil region" evidence="1">
    <location>
        <begin position="52"/>
        <end position="142"/>
    </location>
</feature>
<keyword evidence="5" id="KW-1185">Reference proteome</keyword>
<feature type="chain" id="PRO_5032425556" description="IgGFc-binding protein N-terminal domain-containing protein" evidence="2">
    <location>
        <begin position="23"/>
        <end position="553"/>
    </location>
</feature>
<dbReference type="PANTHER" id="PTHR46534:SF1">
    <property type="entry name" value="IGGFC-BINDING PROTEIN N-TERMINAL DOMAIN-CONTAINING PROTEIN"/>
    <property type="match status" value="1"/>
</dbReference>
<evidence type="ECO:0000313" key="5">
    <source>
        <dbReference type="Proteomes" id="UP000596742"/>
    </source>
</evidence>
<dbReference type="EMBL" id="UYJE01006367">
    <property type="protein sequence ID" value="VDI45442.1"/>
    <property type="molecule type" value="Genomic_DNA"/>
</dbReference>
<dbReference type="InterPro" id="IPR035234">
    <property type="entry name" value="IgGFc-bd_N"/>
</dbReference>
<dbReference type="Pfam" id="PF17517">
    <property type="entry name" value="IgGFc_binding"/>
    <property type="match status" value="1"/>
</dbReference>
<protein>
    <recommendedName>
        <fullName evidence="3">IgGFc-binding protein N-terminal domain-containing protein</fullName>
    </recommendedName>
</protein>
<keyword evidence="1" id="KW-0175">Coiled coil</keyword>
<dbReference type="PANTHER" id="PTHR46534">
    <property type="entry name" value="IGGFC_BINDING DOMAIN-CONTAINING PROTEIN"/>
    <property type="match status" value="1"/>
</dbReference>
<name>A0A8B6F7T8_MYTGA</name>
<proteinExistence type="predicted"/>
<evidence type="ECO:0000256" key="1">
    <source>
        <dbReference type="SAM" id="Coils"/>
    </source>
</evidence>
<dbReference type="AlphaFoldDB" id="A0A8B6F7T8"/>
<feature type="signal peptide" evidence="2">
    <location>
        <begin position="1"/>
        <end position="22"/>
    </location>
</feature>
<evidence type="ECO:0000313" key="4">
    <source>
        <dbReference type="EMBL" id="VDI45442.1"/>
    </source>
</evidence>
<accession>A0A8B6F7T8</accession>
<feature type="domain" description="IgGFc-binding protein N-terminal" evidence="3">
    <location>
        <begin position="242"/>
        <end position="534"/>
    </location>
</feature>
<comment type="caution">
    <text evidence="4">The sequence shown here is derived from an EMBL/GenBank/DDBJ whole genome shotgun (WGS) entry which is preliminary data.</text>
</comment>
<evidence type="ECO:0000256" key="2">
    <source>
        <dbReference type="SAM" id="SignalP"/>
    </source>
</evidence>
<evidence type="ECO:0000259" key="3">
    <source>
        <dbReference type="Pfam" id="PF17517"/>
    </source>
</evidence>
<reference evidence="4" key="1">
    <citation type="submission" date="2018-11" db="EMBL/GenBank/DDBJ databases">
        <authorList>
            <person name="Alioto T."/>
            <person name="Alioto T."/>
        </authorList>
    </citation>
    <scope>NUCLEOTIDE SEQUENCE</scope>
</reference>
<sequence length="553" mass="63238">MEFLVVVNLFFLLCICNGYVFGSCTQSSLEVATKKTEIFCIQSDINVLKSDMHELLQSVNSNEREILSLKRENQFLTNLLENRRRQFSCEINELYENNMEHQRALNDTNTDIYHLNVTIEELRNGIDKLEELERRRSEENITQCIEKSATWYNEYYVMFTEGYRSSATTPRLYMYSTQNGTATIFSLHTNSNESIQLSKGENRFDLPSSILTKDGKERKGVYVQTSIPVVLYPFELYIDSSDGFLALPKQVLSKYYIVPSFKVYKHRSISKSLIGIVATTDEITNVQIKLRLLHNTKIRINSKEFNNGETLSVVLSKLQTFQISHDYDLSGSVITSTQPVGVVSGNICNSVNHPICNHFTEMILPTNQLDSDFIIPKIQNRPSSIVRVYCPVKTQLRIFNLTTEISVSLQKEDIFEFENVNVSVIKSDNKVLVMSYPTEAGQFDSYMMTIYGINQYKTDYSIVVPDDFTSYISVTFTSGSADGFRIDQKRVLVYKLYRKQVAGTTYSTMSCNITAGSHTINHESNIHFGLWIYGDRVYDGYGFPAGIAFNHNP</sequence>